<evidence type="ECO:0000313" key="7">
    <source>
        <dbReference type="Proteomes" id="UP000238479"/>
    </source>
</evidence>
<organism evidence="6 7">
    <name type="scientific">Rosa chinensis</name>
    <name type="common">China rose</name>
    <dbReference type="NCBI Taxonomy" id="74649"/>
    <lineage>
        <taxon>Eukaryota</taxon>
        <taxon>Viridiplantae</taxon>
        <taxon>Streptophyta</taxon>
        <taxon>Embryophyta</taxon>
        <taxon>Tracheophyta</taxon>
        <taxon>Spermatophyta</taxon>
        <taxon>Magnoliopsida</taxon>
        <taxon>eudicotyledons</taxon>
        <taxon>Gunneridae</taxon>
        <taxon>Pentapetalae</taxon>
        <taxon>rosids</taxon>
        <taxon>fabids</taxon>
        <taxon>Rosales</taxon>
        <taxon>Rosaceae</taxon>
        <taxon>Rosoideae</taxon>
        <taxon>Rosoideae incertae sedis</taxon>
        <taxon>Rosa</taxon>
    </lineage>
</organism>
<dbReference type="GO" id="GO:0031176">
    <property type="term" value="F:endo-1,4-beta-xylanase activity"/>
    <property type="evidence" value="ECO:0007669"/>
    <property type="project" value="UniProtKB-EC"/>
</dbReference>
<protein>
    <submittedName>
        <fullName evidence="6">Putative endo-1,4-beta-xylanase</fullName>
        <ecNumber evidence="6">3.2.1.8</ecNumber>
    </submittedName>
</protein>
<dbReference type="Gramene" id="PRQ34720">
    <property type="protein sequence ID" value="PRQ34720"/>
    <property type="gene ID" value="RchiOBHm_Chr5g0072231"/>
</dbReference>
<comment type="similarity">
    <text evidence="1">Belongs to the glycosyl hydrolase 10 (cellulase F) family.</text>
</comment>
<keyword evidence="7" id="KW-1185">Reference proteome</keyword>
<dbReference type="OMA" id="NIFARGH"/>
<dbReference type="Proteomes" id="UP000238479">
    <property type="component" value="Chromosome 5"/>
</dbReference>
<dbReference type="InterPro" id="IPR017853">
    <property type="entry name" value="GH"/>
</dbReference>
<keyword evidence="3" id="KW-0119">Carbohydrate metabolism</keyword>
<keyword evidence="6" id="KW-0326">Glycosidase</keyword>
<reference evidence="6 7" key="1">
    <citation type="journal article" date="2018" name="Nat. Genet.">
        <title>The Rosa genome provides new insights in the design of modern roses.</title>
        <authorList>
            <person name="Bendahmane M."/>
        </authorList>
    </citation>
    <scope>NUCLEOTIDE SEQUENCE [LARGE SCALE GENOMIC DNA]</scope>
    <source>
        <strain evidence="7">cv. Old Blush</strain>
    </source>
</reference>
<evidence type="ECO:0000259" key="5">
    <source>
        <dbReference type="PROSITE" id="PS51760"/>
    </source>
</evidence>
<sequence length="295" mass="33310">MLKGGLTANASSAAELYFESKNTSVEIWVDSVSLQPFNKKEWKSHYDQSIDKNRKSNVRIQAVDAKGNPLRNATISIQQKAPSFPFGCAMNKNILTNTAYQNWFTSRFGVTTFEDEMKWYSTEPSQGQEDYSVADALLQFAKQQDIAVRGHNVFWDDPQYHLGWVKSLDKQQLALAASKRLNSLGENASAILYNWATKADGATTLFMNDYNTIEESKDGASTPAKYLQKLRDIQGFPGNNNLRMAIGLESHFKTPNIPYIRSPIDTLAALQTYQSGLQSWMWKAVPIKHGTWSRF</sequence>
<proteinExistence type="inferred from homology"/>
<dbReference type="PANTHER" id="PTHR31490:SF2">
    <property type="entry name" value="GLYCOSYL HYDROLASE FAMILY 10 PROTEIN"/>
    <property type="match status" value="1"/>
</dbReference>
<dbReference type="InterPro" id="IPR044846">
    <property type="entry name" value="GH10"/>
</dbReference>
<evidence type="ECO:0000313" key="6">
    <source>
        <dbReference type="EMBL" id="PRQ34720.1"/>
    </source>
</evidence>
<feature type="domain" description="GH10" evidence="5">
    <location>
        <begin position="71"/>
        <end position="295"/>
    </location>
</feature>
<dbReference type="EC" id="3.2.1.8" evidence="6"/>
<dbReference type="GO" id="GO:0045493">
    <property type="term" value="P:xylan catabolic process"/>
    <property type="evidence" value="ECO:0007669"/>
    <property type="project" value="UniProtKB-KW"/>
</dbReference>
<name>A0A2P6QKK9_ROSCH</name>
<evidence type="ECO:0000256" key="3">
    <source>
        <dbReference type="ARBA" id="ARBA00023277"/>
    </source>
</evidence>
<evidence type="ECO:0000256" key="4">
    <source>
        <dbReference type="ARBA" id="ARBA00023326"/>
    </source>
</evidence>
<keyword evidence="4" id="KW-0624">Polysaccharide degradation</keyword>
<dbReference type="InterPro" id="IPR001000">
    <property type="entry name" value="GH10_dom"/>
</dbReference>
<dbReference type="Pfam" id="PF00331">
    <property type="entry name" value="Glyco_hydro_10"/>
    <property type="match status" value="1"/>
</dbReference>
<evidence type="ECO:0000256" key="1">
    <source>
        <dbReference type="ARBA" id="ARBA00007495"/>
    </source>
</evidence>
<dbReference type="PANTHER" id="PTHR31490">
    <property type="entry name" value="GLYCOSYL HYDROLASE"/>
    <property type="match status" value="1"/>
</dbReference>
<dbReference type="STRING" id="74649.A0A2P6QKK9"/>
<comment type="caution">
    <text evidence="6">The sequence shown here is derived from an EMBL/GenBank/DDBJ whole genome shotgun (WGS) entry which is preliminary data.</text>
</comment>
<dbReference type="Gene3D" id="3.20.20.80">
    <property type="entry name" value="Glycosidases"/>
    <property type="match status" value="2"/>
</dbReference>
<dbReference type="AlphaFoldDB" id="A0A2P6QKK9"/>
<keyword evidence="2 6" id="KW-0378">Hydrolase</keyword>
<dbReference type="PROSITE" id="PS51760">
    <property type="entry name" value="GH10_2"/>
    <property type="match status" value="1"/>
</dbReference>
<dbReference type="EMBL" id="PDCK01000043">
    <property type="protein sequence ID" value="PRQ34720.1"/>
    <property type="molecule type" value="Genomic_DNA"/>
</dbReference>
<dbReference type="SUPFAM" id="SSF51445">
    <property type="entry name" value="(Trans)glycosidases"/>
    <property type="match status" value="1"/>
</dbReference>
<accession>A0A2P6QKK9</accession>
<keyword evidence="6" id="KW-0858">Xylan degradation</keyword>
<evidence type="ECO:0000256" key="2">
    <source>
        <dbReference type="ARBA" id="ARBA00022801"/>
    </source>
</evidence>
<gene>
    <name evidence="6" type="ORF">RchiOBHm_Chr5g0072231</name>
</gene>